<dbReference type="RefSeq" id="WP_062181027.1">
    <property type="nucleotide sequence ID" value="NZ_BBXL01000012.1"/>
</dbReference>
<organism evidence="3 4">
    <name type="scientific">Dysgonomonas macrotermitis</name>
    <dbReference type="NCBI Taxonomy" id="1346286"/>
    <lineage>
        <taxon>Bacteria</taxon>
        <taxon>Pseudomonadati</taxon>
        <taxon>Bacteroidota</taxon>
        <taxon>Bacteroidia</taxon>
        <taxon>Bacteroidales</taxon>
        <taxon>Dysgonomonadaceae</taxon>
        <taxon>Dysgonomonas</taxon>
    </lineage>
</organism>
<proteinExistence type="predicted"/>
<evidence type="ECO:0000313" key="4">
    <source>
        <dbReference type="Proteomes" id="UP000184480"/>
    </source>
</evidence>
<reference evidence="4" key="1">
    <citation type="submission" date="2016-11" db="EMBL/GenBank/DDBJ databases">
        <authorList>
            <person name="Varghese N."/>
            <person name="Submissions S."/>
        </authorList>
    </citation>
    <scope>NUCLEOTIDE SEQUENCE [LARGE SCALE GENOMIC DNA]</scope>
    <source>
        <strain evidence="4">DSM 27370</strain>
    </source>
</reference>
<dbReference type="InterPro" id="IPR001769">
    <property type="entry name" value="Gingipain"/>
</dbReference>
<protein>
    <submittedName>
        <fullName evidence="3">Peptidase family C25</fullName>
    </submittedName>
</protein>
<dbReference type="GO" id="GO:0008234">
    <property type="term" value="F:cysteine-type peptidase activity"/>
    <property type="evidence" value="ECO:0007669"/>
    <property type="project" value="InterPro"/>
</dbReference>
<dbReference type="CDD" id="cd02258">
    <property type="entry name" value="Peptidase_C25_N"/>
    <property type="match status" value="1"/>
</dbReference>
<evidence type="ECO:0000256" key="1">
    <source>
        <dbReference type="ARBA" id="ARBA00022729"/>
    </source>
</evidence>
<dbReference type="SUPFAM" id="SSF52129">
    <property type="entry name" value="Caspase-like"/>
    <property type="match status" value="1"/>
</dbReference>
<gene>
    <name evidence="3" type="ORF">SAMN05444362_1137</name>
</gene>
<dbReference type="NCBIfam" id="NF033707">
    <property type="entry name" value="T9SS_sortase"/>
    <property type="match status" value="1"/>
</dbReference>
<dbReference type="Gene3D" id="3.40.50.1460">
    <property type="match status" value="1"/>
</dbReference>
<dbReference type="Pfam" id="PF01364">
    <property type="entry name" value="Peptidase_C25"/>
    <property type="match status" value="1"/>
</dbReference>
<dbReference type="GO" id="GO:0006508">
    <property type="term" value="P:proteolysis"/>
    <property type="evidence" value="ECO:0007669"/>
    <property type="project" value="InterPro"/>
</dbReference>
<keyword evidence="4" id="KW-1185">Reference proteome</keyword>
<evidence type="ECO:0000313" key="3">
    <source>
        <dbReference type="EMBL" id="SHF97051.1"/>
    </source>
</evidence>
<dbReference type="STRING" id="1346286.SAMN05444362_1137"/>
<dbReference type="EMBL" id="FQUC01000013">
    <property type="protein sequence ID" value="SHF97051.1"/>
    <property type="molecule type" value="Genomic_DNA"/>
</dbReference>
<evidence type="ECO:0000259" key="2">
    <source>
        <dbReference type="Pfam" id="PF01364"/>
    </source>
</evidence>
<keyword evidence="1" id="KW-0732">Signal</keyword>
<feature type="domain" description="Gingipain" evidence="2">
    <location>
        <begin position="404"/>
        <end position="781"/>
    </location>
</feature>
<dbReference type="InterPro" id="IPR029031">
    <property type="entry name" value="Gingipain_N_sf"/>
</dbReference>
<dbReference type="Proteomes" id="UP000184480">
    <property type="component" value="Unassembled WGS sequence"/>
</dbReference>
<dbReference type="Gene3D" id="3.40.50.10390">
    <property type="entry name" value="Gingipain r, domain 1"/>
    <property type="match status" value="1"/>
</dbReference>
<sequence length="1153" mass="128511">MQKKLFVILILLLSISIRIYSVDNDPGRYTANSVLSQGKWYKIKISQTGVYKLTYQDLKKMGLSNPQNVKIYGYGGWVLNEDFQQPYIDDLPPVSIWMSKSQAEFKNNDDYILFYARGDIKWTYNSTTGEFEQTQNPYSSDSYYFVTETEGDANLMATQASLTIGSNLISAYDDYVLHEQELVNVGSTGREFYGENLLSSSSVNITLNTEGATTDPAILRYNFISNVYPTSGKLSVSLNGTKVKEVNTWTNNDYYIFGRTVSEGLSVNTLQSQNTVSLAYTKGSSTDKNVYLNYLRINFKRKLKPYGAVTLFRSTSLSSNLGFNISDASSSVMVFDVTANTAPVRISTQLSGTSLRFASDNSSIREYAMVDLSKVSNIPVPTYSGTGLGAISNQNLHASSSVDMIIIVQDYLKDYAKRLADLHEKNSGLKSLLVNPEDIYNEFSSGKPDASAYRRFMKMFYDRAGGGDGRPQYLLLFGGGSYDNKMIQNWTDDARKSMLLTYQSPESLDETNSYVTDDYFGFMDDAISSMSSAVLSIGIGRLPVRSATTADNIVSKIETYVENQNKGIWQNNLTFVADDAVAGTNEPSSERNHMLDAEEFSSSITAGYPDFVIKKIYEDMYERVVQSNGARYPDANRALLEQINNGTLFINFIGHGATTYWTHENLLTMTDIEGLSNDKLPLWITATCDFSRFDSNTTSGGEEALLKESGGAIGLFSTVRVVYIGENRIMNRSLMKHIFEKKDGKNPRLGDVLRNSKNDSSLSSDGNKLRFVLLGDPALKLAYPEDTYRVEITEMNNRDADATDINIQALDDTSIKGVIVNQSGDITTDFNGTLESIIFDAQQELQTRGNTQSGSQNSNIAVPYVDYTNTLFSGKIQITNGEFEFNFVAPKDILYADDKGKMSFFAYETSGDRKAQGSFYNYTVGGTNTNMPEEENPPVISRIYLNSDQFRPGDIVNSTPLFYAEFSDDTGINLTSTIGHGISLILDGITTYDLTPYFSNEENSNKKGSVTYRLPQMSEGSHTLEFRVWDVWNNSASETLNFTVSDDYSPTIYSFEIWGNPAKEYTRFVVNTNNVETNVDLTLRVYSLTGALVWATQKSGSVDTLNRYIYDWDLNTYRGGRVQPGIYICTAQISINGKQSSLKAAKLIVSDIN</sequence>
<dbReference type="InterPro" id="IPR029030">
    <property type="entry name" value="Caspase-like_dom_sf"/>
</dbReference>
<dbReference type="Gene3D" id="2.60.40.4070">
    <property type="match status" value="1"/>
</dbReference>
<dbReference type="AlphaFoldDB" id="A0A1M5G0R2"/>
<dbReference type="OrthoDB" id="9809780at2"/>
<accession>A0A1M5G0R2</accession>
<name>A0A1M5G0R2_9BACT</name>